<dbReference type="Proteomes" id="UP000597138">
    <property type="component" value="Unassembled WGS sequence"/>
</dbReference>
<accession>A0ABQ1R206</accession>
<name>A0ABQ1R206_9BURK</name>
<protein>
    <submittedName>
        <fullName evidence="1">Uncharacterized protein</fullName>
    </submittedName>
</protein>
<sequence length="49" mass="5441">MLPQTTAGYRDINTFVVTYKHGPGDARYSAIFRRSRLVSLKLAAVDLNG</sequence>
<evidence type="ECO:0000313" key="2">
    <source>
        <dbReference type="Proteomes" id="UP000597138"/>
    </source>
</evidence>
<gene>
    <name evidence="1" type="ORF">GCM10010985_02460</name>
</gene>
<reference evidence="2" key="1">
    <citation type="journal article" date="2019" name="Int. J. Syst. Evol. Microbiol.">
        <title>The Global Catalogue of Microorganisms (GCM) 10K type strain sequencing project: providing services to taxonomists for standard genome sequencing and annotation.</title>
        <authorList>
            <consortium name="The Broad Institute Genomics Platform"/>
            <consortium name="The Broad Institute Genome Sequencing Center for Infectious Disease"/>
            <person name="Wu L."/>
            <person name="Ma J."/>
        </authorList>
    </citation>
    <scope>NUCLEOTIDE SEQUENCE [LARGE SCALE GENOMIC DNA]</scope>
    <source>
        <strain evidence="2">CGMCC 1.11013</strain>
    </source>
</reference>
<dbReference type="RefSeq" id="WP_167569276.1">
    <property type="nucleotide sequence ID" value="NZ_BMEG01000001.1"/>
</dbReference>
<proteinExistence type="predicted"/>
<organism evidence="1 2">
    <name type="scientific">Caballeronia grimmiae</name>
    <dbReference type="NCBI Taxonomy" id="1071679"/>
    <lineage>
        <taxon>Bacteria</taxon>
        <taxon>Pseudomonadati</taxon>
        <taxon>Pseudomonadota</taxon>
        <taxon>Betaproteobacteria</taxon>
        <taxon>Burkholderiales</taxon>
        <taxon>Burkholderiaceae</taxon>
        <taxon>Caballeronia</taxon>
    </lineage>
</organism>
<comment type="caution">
    <text evidence="1">The sequence shown here is derived from an EMBL/GenBank/DDBJ whole genome shotgun (WGS) entry which is preliminary data.</text>
</comment>
<evidence type="ECO:0000313" key="1">
    <source>
        <dbReference type="EMBL" id="GGD52257.1"/>
    </source>
</evidence>
<dbReference type="EMBL" id="BMEG01000001">
    <property type="protein sequence ID" value="GGD52257.1"/>
    <property type="molecule type" value="Genomic_DNA"/>
</dbReference>
<keyword evidence="2" id="KW-1185">Reference proteome</keyword>